<organism evidence="3">
    <name type="scientific">marine sediment metagenome</name>
    <dbReference type="NCBI Taxonomy" id="412755"/>
    <lineage>
        <taxon>unclassified sequences</taxon>
        <taxon>metagenomes</taxon>
        <taxon>ecological metagenomes</taxon>
    </lineage>
</organism>
<dbReference type="AlphaFoldDB" id="A0A0F9MC16"/>
<feature type="non-terminal residue" evidence="3">
    <location>
        <position position="1"/>
    </location>
</feature>
<dbReference type="InterPro" id="IPR029063">
    <property type="entry name" value="SAM-dependent_MTases_sf"/>
</dbReference>
<evidence type="ECO:0000259" key="2">
    <source>
        <dbReference type="Pfam" id="PF08241"/>
    </source>
</evidence>
<dbReference type="PANTHER" id="PTHR44068">
    <property type="entry name" value="ZGC:194242"/>
    <property type="match status" value="1"/>
</dbReference>
<name>A0A0F9MC16_9ZZZZ</name>
<dbReference type="SUPFAM" id="SSF53335">
    <property type="entry name" value="S-adenosyl-L-methionine-dependent methyltransferases"/>
    <property type="match status" value="1"/>
</dbReference>
<evidence type="ECO:0000313" key="3">
    <source>
        <dbReference type="EMBL" id="KKM96871.1"/>
    </source>
</evidence>
<feature type="domain" description="Methyltransferase type 11" evidence="2">
    <location>
        <begin position="64"/>
        <end position="154"/>
    </location>
</feature>
<protein>
    <recommendedName>
        <fullName evidence="2">Methyltransferase type 11 domain-containing protein</fullName>
    </recommendedName>
</protein>
<dbReference type="CDD" id="cd02440">
    <property type="entry name" value="AdoMet_MTases"/>
    <property type="match status" value="1"/>
</dbReference>
<reference evidence="3" key="1">
    <citation type="journal article" date="2015" name="Nature">
        <title>Complex archaea that bridge the gap between prokaryotes and eukaryotes.</title>
        <authorList>
            <person name="Spang A."/>
            <person name="Saw J.H."/>
            <person name="Jorgensen S.L."/>
            <person name="Zaremba-Niedzwiedzka K."/>
            <person name="Martijn J."/>
            <person name="Lind A.E."/>
            <person name="van Eijk R."/>
            <person name="Schleper C."/>
            <person name="Guy L."/>
            <person name="Ettema T.J."/>
        </authorList>
    </citation>
    <scope>NUCLEOTIDE SEQUENCE</scope>
</reference>
<dbReference type="PANTHER" id="PTHR44068:SF11">
    <property type="entry name" value="GERANYL DIPHOSPHATE 2-C-METHYLTRANSFERASE"/>
    <property type="match status" value="1"/>
</dbReference>
<dbReference type="Gene3D" id="3.40.50.150">
    <property type="entry name" value="Vaccinia Virus protein VP39"/>
    <property type="match status" value="1"/>
</dbReference>
<accession>A0A0F9MC16</accession>
<evidence type="ECO:0000256" key="1">
    <source>
        <dbReference type="ARBA" id="ARBA00022679"/>
    </source>
</evidence>
<dbReference type="InterPro" id="IPR013216">
    <property type="entry name" value="Methyltransf_11"/>
</dbReference>
<dbReference type="InterPro" id="IPR050447">
    <property type="entry name" value="Erg6_SMT_methyltransf"/>
</dbReference>
<dbReference type="EMBL" id="LAZR01005823">
    <property type="protein sequence ID" value="KKM96871.1"/>
    <property type="molecule type" value="Genomic_DNA"/>
</dbReference>
<sequence>TAHSLHKHLWKLFQDTLSTEIVLPKGSEEYYAFYEGGEWQKNWKQSIAELLRVKVQEISPKRILDAGCGSSPNINHVSANKKTGMDINEKALEYMRKHSDAKFVTGSVLAMPFTDNTFDCVLCIEVIEHLYPEEVDKAISEICRVLIPGGYAIIATPNYASIRWNLIEKTQKLIQPKEWTGDHHTQLKHHSLSEICSRQGLTEITYGSVMRNMDMVITYQKN</sequence>
<dbReference type="GO" id="GO:0008757">
    <property type="term" value="F:S-adenosylmethionine-dependent methyltransferase activity"/>
    <property type="evidence" value="ECO:0007669"/>
    <property type="project" value="InterPro"/>
</dbReference>
<dbReference type="Pfam" id="PF08241">
    <property type="entry name" value="Methyltransf_11"/>
    <property type="match status" value="1"/>
</dbReference>
<comment type="caution">
    <text evidence="3">The sequence shown here is derived from an EMBL/GenBank/DDBJ whole genome shotgun (WGS) entry which is preliminary data.</text>
</comment>
<proteinExistence type="predicted"/>
<keyword evidence="1" id="KW-0808">Transferase</keyword>
<gene>
    <name evidence="3" type="ORF">LCGC14_1173700</name>
</gene>